<dbReference type="KEGG" id="lhk:LHK_00691"/>
<organism evidence="1 2">
    <name type="scientific">Laribacter hongkongensis (strain HLHK9)</name>
    <dbReference type="NCBI Taxonomy" id="557598"/>
    <lineage>
        <taxon>Bacteria</taxon>
        <taxon>Pseudomonadati</taxon>
        <taxon>Pseudomonadota</taxon>
        <taxon>Betaproteobacteria</taxon>
        <taxon>Neisseriales</taxon>
        <taxon>Aquaspirillaceae</taxon>
        <taxon>Laribacter</taxon>
    </lineage>
</organism>
<dbReference type="STRING" id="557598.LHK_00691"/>
<gene>
    <name evidence="1" type="ordered locus">LHK_00691</name>
</gene>
<name>C1DD49_LARHH</name>
<evidence type="ECO:0000313" key="2">
    <source>
        <dbReference type="Proteomes" id="UP000002010"/>
    </source>
</evidence>
<dbReference type="HOGENOM" id="CLU_3419000_0_0_4"/>
<protein>
    <submittedName>
        <fullName evidence="1">Uncharacterized protein</fullName>
    </submittedName>
</protein>
<reference evidence="1 2" key="1">
    <citation type="journal article" date="2009" name="PLoS Genet.">
        <title>The complete genome and proteome of Laribacter hongkongensis reveal potential mechanisms for adaptations to different temperatures and habitats.</title>
        <authorList>
            <person name="Woo P.C."/>
            <person name="Lau S.K."/>
            <person name="Tse H."/>
            <person name="Teng J.L."/>
            <person name="Curreem S.O."/>
            <person name="Tsang A.K."/>
            <person name="Fan R.Y."/>
            <person name="Wong G.K."/>
            <person name="Huang Y."/>
            <person name="Loman N.J."/>
            <person name="Snyder L.A."/>
            <person name="Cai J.J."/>
            <person name="Huang J.D."/>
            <person name="Mak W."/>
            <person name="Pallen M.J."/>
            <person name="Lok S."/>
            <person name="Yuen K.Y."/>
        </authorList>
    </citation>
    <scope>NUCLEOTIDE SEQUENCE [LARGE SCALE GENOMIC DNA]</scope>
    <source>
        <strain evidence="1 2">HLHK9</strain>
    </source>
</reference>
<proteinExistence type="predicted"/>
<evidence type="ECO:0000313" key="1">
    <source>
        <dbReference type="EMBL" id="ACO73684.1"/>
    </source>
</evidence>
<keyword evidence="2" id="KW-1185">Reference proteome</keyword>
<accession>C1DD49</accession>
<dbReference type="Proteomes" id="UP000002010">
    <property type="component" value="Chromosome"/>
</dbReference>
<sequence>MACKTHDANVVIFNHALSPAPAAQP</sequence>
<dbReference type="EMBL" id="CP001154">
    <property type="protein sequence ID" value="ACO73684.1"/>
    <property type="molecule type" value="Genomic_DNA"/>
</dbReference>
<dbReference type="AlphaFoldDB" id="C1DD49"/>